<dbReference type="AlphaFoldDB" id="A0A1X1T0W1"/>
<protein>
    <submittedName>
        <fullName evidence="5">AraC family transcriptional regulator</fullName>
    </submittedName>
</protein>
<keyword evidence="2" id="KW-0804">Transcription</keyword>
<dbReference type="KEGG" id="mdr:MDOR_04530"/>
<evidence type="ECO:0000259" key="3">
    <source>
        <dbReference type="PROSITE" id="PS01124"/>
    </source>
</evidence>
<evidence type="ECO:0000313" key="5">
    <source>
        <dbReference type="EMBL" id="ORV37919.1"/>
    </source>
</evidence>
<dbReference type="InterPro" id="IPR052158">
    <property type="entry name" value="INH-QAR"/>
</dbReference>
<dbReference type="GO" id="GO:0003700">
    <property type="term" value="F:DNA-binding transcription factor activity"/>
    <property type="evidence" value="ECO:0007669"/>
    <property type="project" value="InterPro"/>
</dbReference>
<evidence type="ECO:0000256" key="2">
    <source>
        <dbReference type="ARBA" id="ARBA00023163"/>
    </source>
</evidence>
<feature type="domain" description="HTH araC/xylS-type" evidence="3">
    <location>
        <begin position="239"/>
        <end position="340"/>
    </location>
</feature>
<dbReference type="STRING" id="126673.AWC01_14800"/>
<name>A0A1X1T0W1_9MYCO</name>
<dbReference type="Pfam" id="PF01965">
    <property type="entry name" value="DJ-1_PfpI"/>
    <property type="match status" value="1"/>
</dbReference>
<dbReference type="InterPro" id="IPR009057">
    <property type="entry name" value="Homeodomain-like_sf"/>
</dbReference>
<dbReference type="CDD" id="cd03137">
    <property type="entry name" value="GATase1_AraC_1"/>
    <property type="match status" value="1"/>
</dbReference>
<keyword evidence="6" id="KW-1185">Reference proteome</keyword>
<gene>
    <name evidence="5" type="ORF">AWC01_14800</name>
    <name evidence="4" type="ORF">MDOR_04530</name>
</gene>
<dbReference type="InterPro" id="IPR029062">
    <property type="entry name" value="Class_I_gatase-like"/>
</dbReference>
<evidence type="ECO:0000313" key="4">
    <source>
        <dbReference type="EMBL" id="BBZ06284.1"/>
    </source>
</evidence>
<dbReference type="PANTHER" id="PTHR43130:SF3">
    <property type="entry name" value="HTH-TYPE TRANSCRIPTIONAL REGULATOR RV1931C"/>
    <property type="match status" value="1"/>
</dbReference>
<evidence type="ECO:0000256" key="1">
    <source>
        <dbReference type="ARBA" id="ARBA00023015"/>
    </source>
</evidence>
<proteinExistence type="predicted"/>
<dbReference type="EMBL" id="AP022605">
    <property type="protein sequence ID" value="BBZ06284.1"/>
    <property type="molecule type" value="Genomic_DNA"/>
</dbReference>
<dbReference type="InterPro" id="IPR002818">
    <property type="entry name" value="DJ-1/PfpI"/>
</dbReference>
<dbReference type="SMART" id="SM00342">
    <property type="entry name" value="HTH_ARAC"/>
    <property type="match status" value="1"/>
</dbReference>
<reference evidence="5 6" key="1">
    <citation type="submission" date="2016-01" db="EMBL/GenBank/DDBJ databases">
        <title>The new phylogeny of the genus Mycobacterium.</title>
        <authorList>
            <person name="Tarcisio F."/>
            <person name="Conor M."/>
            <person name="Antonella G."/>
            <person name="Elisabetta G."/>
            <person name="Giulia F.S."/>
            <person name="Sara T."/>
            <person name="Anna F."/>
            <person name="Clotilde B."/>
            <person name="Roberto B."/>
            <person name="Veronica D.S."/>
            <person name="Fabio R."/>
            <person name="Monica P."/>
            <person name="Olivier J."/>
            <person name="Enrico T."/>
            <person name="Nicola S."/>
        </authorList>
    </citation>
    <scope>NUCLEOTIDE SEQUENCE [LARGE SCALE GENOMIC DNA]</scope>
    <source>
        <strain evidence="5 6">DSM 44339</strain>
    </source>
</reference>
<dbReference type="EMBL" id="LQOS01000043">
    <property type="protein sequence ID" value="ORV37919.1"/>
    <property type="molecule type" value="Genomic_DNA"/>
</dbReference>
<evidence type="ECO:0000313" key="6">
    <source>
        <dbReference type="Proteomes" id="UP000193564"/>
    </source>
</evidence>
<dbReference type="OrthoDB" id="3992151at2"/>
<sequence>MASDDNRSQRPAKGRKTVVFALYDKVTLQDVAAPLEIFARANDFGARYDVILASLTGKAVETTSYVTLNVDRSLDEVPDRIDTLIVPGGVPPDFIFTPGEHDIPEEQTPDVVPAALEMVRELAPRARRVSSVCTGAFVLAKLGLLDGRRATTHWAHCQELARAYPHVAVDPDSLFVQDGPFITGAGISAGIDLGLALVESDYGPDVARRVARWMVVFLQRPGGQAQFSVWTEAALPVSNGLREILDAVVADPGGDHSLAAMADRAAVSERHLVRMFRTQVGMTPARFVEQARLEAAKVLLATADHSQEAVARRAGFGSADTMRRTFRRALGVSPSTYRSRFRTTGIRSTPTPLVSATLHRASTH</sequence>
<dbReference type="Pfam" id="PF12833">
    <property type="entry name" value="HTH_18"/>
    <property type="match status" value="1"/>
</dbReference>
<dbReference type="Proteomes" id="UP000467201">
    <property type="component" value="Chromosome"/>
</dbReference>
<reference evidence="4" key="3">
    <citation type="submission" date="2020-02" db="EMBL/GenBank/DDBJ databases">
        <authorList>
            <person name="Matsumoto Y."/>
            <person name="Motooka D."/>
            <person name="Nakamura S."/>
        </authorList>
    </citation>
    <scope>NUCLEOTIDE SEQUENCE</scope>
    <source>
        <strain evidence="4">JCM 12405</strain>
    </source>
</reference>
<evidence type="ECO:0000313" key="7">
    <source>
        <dbReference type="Proteomes" id="UP000467201"/>
    </source>
</evidence>
<dbReference type="SUPFAM" id="SSF46689">
    <property type="entry name" value="Homeodomain-like"/>
    <property type="match status" value="2"/>
</dbReference>
<dbReference type="Gene3D" id="1.10.10.60">
    <property type="entry name" value="Homeodomain-like"/>
    <property type="match status" value="1"/>
</dbReference>
<dbReference type="Proteomes" id="UP000193564">
    <property type="component" value="Unassembled WGS sequence"/>
</dbReference>
<accession>A0A1X1T0W1</accession>
<dbReference type="PANTHER" id="PTHR43130">
    <property type="entry name" value="ARAC-FAMILY TRANSCRIPTIONAL REGULATOR"/>
    <property type="match status" value="1"/>
</dbReference>
<dbReference type="GO" id="GO:0043565">
    <property type="term" value="F:sequence-specific DNA binding"/>
    <property type="evidence" value="ECO:0007669"/>
    <property type="project" value="InterPro"/>
</dbReference>
<keyword evidence="1" id="KW-0805">Transcription regulation</keyword>
<dbReference type="Gene3D" id="3.40.50.880">
    <property type="match status" value="1"/>
</dbReference>
<dbReference type="PROSITE" id="PS01124">
    <property type="entry name" value="HTH_ARAC_FAMILY_2"/>
    <property type="match status" value="1"/>
</dbReference>
<dbReference type="SUPFAM" id="SSF52317">
    <property type="entry name" value="Class I glutamine amidotransferase-like"/>
    <property type="match status" value="1"/>
</dbReference>
<dbReference type="InterPro" id="IPR018060">
    <property type="entry name" value="HTH_AraC"/>
</dbReference>
<organism evidence="5 6">
    <name type="scientific">Mycolicibacterium doricum</name>
    <dbReference type="NCBI Taxonomy" id="126673"/>
    <lineage>
        <taxon>Bacteria</taxon>
        <taxon>Bacillati</taxon>
        <taxon>Actinomycetota</taxon>
        <taxon>Actinomycetes</taxon>
        <taxon>Mycobacteriales</taxon>
        <taxon>Mycobacteriaceae</taxon>
        <taxon>Mycolicibacterium</taxon>
    </lineage>
</organism>
<reference evidence="4 7" key="2">
    <citation type="journal article" date="2019" name="Emerg. Microbes Infect.">
        <title>Comprehensive subspecies identification of 175 nontuberculous mycobacteria species based on 7547 genomic profiles.</title>
        <authorList>
            <person name="Matsumoto Y."/>
            <person name="Kinjo T."/>
            <person name="Motooka D."/>
            <person name="Nabeya D."/>
            <person name="Jung N."/>
            <person name="Uechi K."/>
            <person name="Horii T."/>
            <person name="Iida T."/>
            <person name="Fujita J."/>
            <person name="Nakamura S."/>
        </authorList>
    </citation>
    <scope>NUCLEOTIDE SEQUENCE [LARGE SCALE GENOMIC DNA]</scope>
    <source>
        <strain evidence="4 7">JCM 12405</strain>
    </source>
</reference>
<dbReference type="RefSeq" id="WP_085192117.1">
    <property type="nucleotide sequence ID" value="NZ_AP022605.1"/>
</dbReference>